<keyword evidence="5 6" id="KW-1015">Disulfide bond</keyword>
<dbReference type="SMART" id="SM01187">
    <property type="entry name" value="Elicitin"/>
    <property type="match status" value="1"/>
</dbReference>
<dbReference type="Pfam" id="PF00964">
    <property type="entry name" value="Elicitin"/>
    <property type="match status" value="1"/>
</dbReference>
<evidence type="ECO:0000313" key="8">
    <source>
        <dbReference type="EMBL" id="ETV95558.1"/>
    </source>
</evidence>
<keyword evidence="7" id="KW-0732">Signal</keyword>
<accession>A0A024TNG5</accession>
<dbReference type="RefSeq" id="XP_008875751.1">
    <property type="nucleotide sequence ID" value="XM_008877529.1"/>
</dbReference>
<name>A0A024TNG5_9STRA</name>
<dbReference type="Gene3D" id="1.10.239.10">
    <property type="entry name" value="Elicitin domain"/>
    <property type="match status" value="1"/>
</dbReference>
<proteinExistence type="inferred from homology"/>
<dbReference type="AlphaFoldDB" id="A0A024TNG5"/>
<evidence type="ECO:0000256" key="2">
    <source>
        <dbReference type="ARBA" id="ARBA00009544"/>
    </source>
</evidence>
<feature type="signal peptide" evidence="7">
    <location>
        <begin position="1"/>
        <end position="19"/>
    </location>
</feature>
<feature type="chain" id="PRO_5001537603" description="Elicitin" evidence="7">
    <location>
        <begin position="20"/>
        <end position="191"/>
    </location>
</feature>
<dbReference type="GO" id="GO:0052040">
    <property type="term" value="P:symbiont-mediated perturbation of host programmed cell death"/>
    <property type="evidence" value="ECO:0007669"/>
    <property type="project" value="UniProtKB-UniRule"/>
</dbReference>
<evidence type="ECO:0000256" key="5">
    <source>
        <dbReference type="ARBA" id="ARBA00023157"/>
    </source>
</evidence>
<comment type="similarity">
    <text evidence="2 6">Belongs to the elicitin family.</text>
</comment>
<comment type="function">
    <text evidence="6">Induces local and distal defense responses (incompatible hypersensitive reaction) in plants from the solanaceae and cruciferae families. Elicits leaf necrosis and causes the accumulation of pathogenesis-related proteins. Might interact with the lipidic molecules of the plasma membrane.</text>
</comment>
<dbReference type="GeneID" id="20088050"/>
<keyword evidence="3 6" id="KW-0964">Secreted</keyword>
<dbReference type="SUPFAM" id="SSF48647">
    <property type="entry name" value="Fungal elicitin"/>
    <property type="match status" value="1"/>
</dbReference>
<protein>
    <recommendedName>
        <fullName evidence="6">Elicitin</fullName>
    </recommendedName>
</protein>
<dbReference type="GO" id="GO:0005576">
    <property type="term" value="C:extracellular region"/>
    <property type="evidence" value="ECO:0007669"/>
    <property type="project" value="UniProtKB-SubCell"/>
</dbReference>
<reference evidence="8" key="1">
    <citation type="submission" date="2013-12" db="EMBL/GenBank/DDBJ databases">
        <title>The Genome Sequence of Aphanomyces invadans NJM9701.</title>
        <authorList>
            <consortium name="The Broad Institute Genomics Platform"/>
            <person name="Russ C."/>
            <person name="Tyler B."/>
            <person name="van West P."/>
            <person name="Dieguez-Uribeondo J."/>
            <person name="Young S.K."/>
            <person name="Zeng Q."/>
            <person name="Gargeya S."/>
            <person name="Fitzgerald M."/>
            <person name="Abouelleil A."/>
            <person name="Alvarado L."/>
            <person name="Chapman S.B."/>
            <person name="Gainer-Dewar J."/>
            <person name="Goldberg J."/>
            <person name="Griggs A."/>
            <person name="Gujja S."/>
            <person name="Hansen M."/>
            <person name="Howarth C."/>
            <person name="Imamovic A."/>
            <person name="Ireland A."/>
            <person name="Larimer J."/>
            <person name="McCowan C."/>
            <person name="Murphy C."/>
            <person name="Pearson M."/>
            <person name="Poon T.W."/>
            <person name="Priest M."/>
            <person name="Roberts A."/>
            <person name="Saif S."/>
            <person name="Shea T."/>
            <person name="Sykes S."/>
            <person name="Wortman J."/>
            <person name="Nusbaum C."/>
            <person name="Birren B."/>
        </authorList>
    </citation>
    <scope>NUCLEOTIDE SEQUENCE [LARGE SCALE GENOMIC DNA]</scope>
    <source>
        <strain evidence="8">NJM9701</strain>
    </source>
</reference>
<keyword evidence="4 6" id="KW-0928">Hypersensitive response elicitation</keyword>
<gene>
    <name evidence="8" type="ORF">H310_11000</name>
</gene>
<dbReference type="InterPro" id="IPR002200">
    <property type="entry name" value="Elicitin"/>
</dbReference>
<dbReference type="OrthoDB" id="167919at2759"/>
<dbReference type="InterPro" id="IPR036470">
    <property type="entry name" value="Elicitin_sf"/>
</dbReference>
<evidence type="ECO:0000256" key="1">
    <source>
        <dbReference type="ARBA" id="ARBA00004613"/>
    </source>
</evidence>
<evidence type="ECO:0000256" key="6">
    <source>
        <dbReference type="RuleBase" id="RU368111"/>
    </source>
</evidence>
<comment type="subcellular location">
    <subcellularLocation>
        <location evidence="1 6">Secreted</location>
    </subcellularLocation>
</comment>
<evidence type="ECO:0000256" key="3">
    <source>
        <dbReference type="ARBA" id="ARBA00022525"/>
    </source>
</evidence>
<dbReference type="VEuPathDB" id="FungiDB:H310_11000"/>
<sequence>MYFPLAILAVSMADSIATAQRLGDPSLLVTQAPMPNLLEGSKPCDYTSLAPTFLPFLGDIQKCTADSNYTFVPPVAYPTAEQIQVLCTTPSCTSTVTSLLSSTLPDCTVAVPNAAPAPLDALIRRIAASCQPPSTTTITPTTTISTTAEVTVTPPMEDAATVVPMATAKSSAWIAVASPIAVVLTTVGMQF</sequence>
<evidence type="ECO:0000256" key="4">
    <source>
        <dbReference type="ARBA" id="ARBA00022978"/>
    </source>
</evidence>
<dbReference type="EMBL" id="KI913980">
    <property type="protein sequence ID" value="ETV95558.1"/>
    <property type="molecule type" value="Genomic_DNA"/>
</dbReference>
<organism evidence="8">
    <name type="scientific">Aphanomyces invadans</name>
    <dbReference type="NCBI Taxonomy" id="157072"/>
    <lineage>
        <taxon>Eukaryota</taxon>
        <taxon>Sar</taxon>
        <taxon>Stramenopiles</taxon>
        <taxon>Oomycota</taxon>
        <taxon>Saprolegniomycetes</taxon>
        <taxon>Saprolegniales</taxon>
        <taxon>Verrucalvaceae</taxon>
        <taxon>Aphanomyces</taxon>
    </lineage>
</organism>
<evidence type="ECO:0000256" key="7">
    <source>
        <dbReference type="SAM" id="SignalP"/>
    </source>
</evidence>